<dbReference type="Gene3D" id="2.40.30.10">
    <property type="entry name" value="Translation factors"/>
    <property type="match status" value="1"/>
</dbReference>
<keyword evidence="7 11" id="KW-0665">Pyrimidine biosynthesis</keyword>
<evidence type="ECO:0000256" key="12">
    <source>
        <dbReference type="PIRSR" id="PIRSR006816-1"/>
    </source>
</evidence>
<dbReference type="InterPro" id="IPR001433">
    <property type="entry name" value="OxRdtase_FAD/NAD-bd"/>
</dbReference>
<dbReference type="PRINTS" id="PR00410">
    <property type="entry name" value="PHEHYDRXLASE"/>
</dbReference>
<dbReference type="EMBL" id="QMQB01000091">
    <property type="protein sequence ID" value="RLE13410.1"/>
    <property type="molecule type" value="Genomic_DNA"/>
</dbReference>
<evidence type="ECO:0000256" key="8">
    <source>
        <dbReference type="ARBA" id="ARBA00022982"/>
    </source>
</evidence>
<keyword evidence="2 11" id="KW-0813">Transport</keyword>
<evidence type="ECO:0000256" key="5">
    <source>
        <dbReference type="ARBA" id="ARBA00022723"/>
    </source>
</evidence>
<dbReference type="UniPathway" id="UPA00070">
    <property type="reaction ID" value="UER00945"/>
</dbReference>
<evidence type="ECO:0000256" key="7">
    <source>
        <dbReference type="ARBA" id="ARBA00022975"/>
    </source>
</evidence>
<dbReference type="GO" id="GO:0046872">
    <property type="term" value="F:metal ion binding"/>
    <property type="evidence" value="ECO:0007669"/>
    <property type="project" value="UniProtKB-KW"/>
</dbReference>
<evidence type="ECO:0000313" key="15">
    <source>
        <dbReference type="EMBL" id="RLE13410.1"/>
    </source>
</evidence>
<dbReference type="InterPro" id="IPR050353">
    <property type="entry name" value="PyrK_electron_transfer"/>
</dbReference>
<dbReference type="PROSITE" id="PS51384">
    <property type="entry name" value="FAD_FR"/>
    <property type="match status" value="1"/>
</dbReference>
<sequence length="271" mass="29848">MGQKKNVFFAFTKVKAKVLSNIAIAPNCYKLSLKGPPSLLKADPGQFINIRIGDSFFPLLRRPFSISKLIPGGLEIIYKIVGTGTRILSTTKKGEYLDIIGPLGRGFTILPHVREHILVGGGVGVAPLVFLAQRLIEVKSRISVFLGFKKSEQIICREEFKQNNIVLNIATDDGSFGYRGTVFSMFEDYIGKSSSSNISVYACGPLKMLKSIAMLSLKENIVCQVLLERVIGCGIGACRGCVVEGKRGYLRVCKEGPVFYADEILWNKIIY</sequence>
<dbReference type="PANTHER" id="PTHR43513">
    <property type="entry name" value="DIHYDROOROTATE DEHYDROGENASE B (NAD(+)), ELECTRON TRANSFER SUBUNIT"/>
    <property type="match status" value="1"/>
</dbReference>
<dbReference type="InterPro" id="IPR017938">
    <property type="entry name" value="Riboflavin_synthase-like_b-brl"/>
</dbReference>
<dbReference type="InterPro" id="IPR017927">
    <property type="entry name" value="FAD-bd_FR_type"/>
</dbReference>
<comment type="function">
    <text evidence="11">Responsible for channeling the electrons from the oxidation of dihydroorotate from the FMN redox center in the PyrD type B subunit to the ultimate electron acceptor NAD(+).</text>
</comment>
<comment type="caution">
    <text evidence="15">The sequence shown here is derived from an EMBL/GenBank/DDBJ whole genome shotgun (WGS) entry which is preliminary data.</text>
</comment>
<dbReference type="InterPro" id="IPR023455">
    <property type="entry name" value="Dihydroorotate_DHASE_ETsu"/>
</dbReference>
<proteinExistence type="inferred from homology"/>
<keyword evidence="4 11" id="KW-0001">2Fe-2S</keyword>
<feature type="binding site" evidence="11 13">
    <location>
        <position position="241"/>
    </location>
    <ligand>
        <name>[2Fe-2S] cluster</name>
        <dbReference type="ChEBI" id="CHEBI:190135"/>
    </ligand>
</feature>
<evidence type="ECO:0000256" key="1">
    <source>
        <dbReference type="ARBA" id="ARBA00006422"/>
    </source>
</evidence>
<comment type="pathway">
    <text evidence="11">Pyrimidine metabolism; UMP biosynthesis via de novo pathway; orotate from (S)-dihydroorotate (NAD(+) route): step 1/1.</text>
</comment>
<feature type="binding site" evidence="11 13">
    <location>
        <position position="238"/>
    </location>
    <ligand>
        <name>[2Fe-2S] cluster</name>
        <dbReference type="ChEBI" id="CHEBI:190135"/>
    </ligand>
</feature>
<dbReference type="GO" id="GO:0016491">
    <property type="term" value="F:oxidoreductase activity"/>
    <property type="evidence" value="ECO:0007669"/>
    <property type="project" value="InterPro"/>
</dbReference>
<dbReference type="SUPFAM" id="SSF52343">
    <property type="entry name" value="Ferredoxin reductase-like, C-terminal NADP-linked domain"/>
    <property type="match status" value="1"/>
</dbReference>
<dbReference type="AlphaFoldDB" id="A0A662DCE9"/>
<dbReference type="PANTHER" id="PTHR43513:SF3">
    <property type="entry name" value="DIHYDROOROTATE DEHYDROGENASE B (NAD(+)), ELECTRON TRANSFER SUBUNIT-RELATED"/>
    <property type="match status" value="1"/>
</dbReference>
<keyword evidence="3 11" id="KW-0285">Flavoprotein</keyword>
<comment type="similarity">
    <text evidence="1 11">Belongs to the PyrK family.</text>
</comment>
<evidence type="ECO:0000313" key="16">
    <source>
        <dbReference type="Proteomes" id="UP000267654"/>
    </source>
</evidence>
<evidence type="ECO:0000256" key="6">
    <source>
        <dbReference type="ARBA" id="ARBA00022827"/>
    </source>
</evidence>
<evidence type="ECO:0000256" key="3">
    <source>
        <dbReference type="ARBA" id="ARBA00022630"/>
    </source>
</evidence>
<dbReference type="GO" id="GO:0009055">
    <property type="term" value="F:electron transfer activity"/>
    <property type="evidence" value="ECO:0007669"/>
    <property type="project" value="UniProtKB-UniRule"/>
</dbReference>
<protein>
    <recommendedName>
        <fullName evidence="11">Dihydroorotate dehydrogenase B (NAD(+)), electron transfer subunit</fullName>
    </recommendedName>
    <alternativeName>
        <fullName evidence="11">Dihydroorotate oxidase B, electron transfer subunit</fullName>
    </alternativeName>
</protein>
<evidence type="ECO:0000256" key="2">
    <source>
        <dbReference type="ARBA" id="ARBA00022448"/>
    </source>
</evidence>
<feature type="domain" description="FAD-binding FR-type" evidence="14">
    <location>
        <begin position="11"/>
        <end position="109"/>
    </location>
</feature>
<dbReference type="InterPro" id="IPR012165">
    <property type="entry name" value="Cyt_c3_hydrogenase_gsu"/>
</dbReference>
<comment type="subunit">
    <text evidence="11">Heterotetramer of 2 PyrK and 2 PyrD type B subunits.</text>
</comment>
<dbReference type="GO" id="GO:0050660">
    <property type="term" value="F:flavin adenine dinucleotide binding"/>
    <property type="evidence" value="ECO:0007669"/>
    <property type="project" value="InterPro"/>
</dbReference>
<name>A0A662DCE9_UNCAE</name>
<keyword evidence="6 11" id="KW-0274">FAD</keyword>
<comment type="cofactor">
    <cofactor evidence="11">
        <name>[2Fe-2S] cluster</name>
        <dbReference type="ChEBI" id="CHEBI:190135"/>
    </cofactor>
    <text evidence="11">Binds 1 [2Fe-2S] cluster per subunit.</text>
</comment>
<evidence type="ECO:0000256" key="10">
    <source>
        <dbReference type="ARBA" id="ARBA00023014"/>
    </source>
</evidence>
<evidence type="ECO:0000256" key="11">
    <source>
        <dbReference type="HAMAP-Rule" id="MF_01211"/>
    </source>
</evidence>
<dbReference type="GO" id="GO:0051537">
    <property type="term" value="F:2 iron, 2 sulfur cluster binding"/>
    <property type="evidence" value="ECO:0007669"/>
    <property type="project" value="UniProtKB-KW"/>
</dbReference>
<keyword evidence="5 11" id="KW-0479">Metal-binding</keyword>
<dbReference type="PIRSF" id="PIRSF006816">
    <property type="entry name" value="Cyc3_hyd_g"/>
    <property type="match status" value="1"/>
</dbReference>
<dbReference type="Pfam" id="PF00175">
    <property type="entry name" value="NAD_binding_1"/>
    <property type="match status" value="1"/>
</dbReference>
<dbReference type="Gene3D" id="3.40.50.80">
    <property type="entry name" value="Nucleotide-binding domain of ferredoxin-NADP reductase (FNR) module"/>
    <property type="match status" value="1"/>
</dbReference>
<evidence type="ECO:0000256" key="13">
    <source>
        <dbReference type="PIRSR" id="PIRSR006816-2"/>
    </source>
</evidence>
<dbReference type="HAMAP" id="MF_01211">
    <property type="entry name" value="DHODB_Fe_S_bind"/>
    <property type="match status" value="1"/>
</dbReference>
<feature type="binding site" evidence="11 12">
    <location>
        <begin position="62"/>
        <end position="65"/>
    </location>
    <ligand>
        <name>FAD</name>
        <dbReference type="ChEBI" id="CHEBI:57692"/>
    </ligand>
</feature>
<dbReference type="CDD" id="cd06218">
    <property type="entry name" value="DHOD_e_trans"/>
    <property type="match status" value="1"/>
</dbReference>
<dbReference type="SUPFAM" id="SSF63380">
    <property type="entry name" value="Riboflavin synthase domain-like"/>
    <property type="match status" value="1"/>
</dbReference>
<keyword evidence="8 11" id="KW-0249">Electron transport</keyword>
<evidence type="ECO:0000259" key="14">
    <source>
        <dbReference type="PROSITE" id="PS51384"/>
    </source>
</evidence>
<comment type="caution">
    <text evidence="11">Lacks conserved residue(s) required for the propagation of feature annotation.</text>
</comment>
<feature type="binding site" evidence="11 12">
    <location>
        <begin position="84"/>
        <end position="85"/>
    </location>
    <ligand>
        <name>FAD</name>
        <dbReference type="ChEBI" id="CHEBI:57692"/>
    </ligand>
</feature>
<gene>
    <name evidence="11" type="primary">pyrK</name>
    <name evidence="15" type="ORF">DRI96_03035</name>
</gene>
<dbReference type="Pfam" id="PF10418">
    <property type="entry name" value="DHODB_Fe-S_bind"/>
    <property type="match status" value="1"/>
</dbReference>
<dbReference type="Proteomes" id="UP000267654">
    <property type="component" value="Unassembled WGS sequence"/>
</dbReference>
<dbReference type="Gene3D" id="2.10.240.10">
    <property type="entry name" value="Dihydroorotate dehydrogenase, electron transfer subunit"/>
    <property type="match status" value="1"/>
</dbReference>
<keyword evidence="10 11" id="KW-0411">Iron-sulfur</keyword>
<dbReference type="GO" id="GO:0044205">
    <property type="term" value="P:'de novo' UMP biosynthetic process"/>
    <property type="evidence" value="ECO:0007669"/>
    <property type="project" value="UniProtKB-UniRule"/>
</dbReference>
<evidence type="ECO:0000256" key="9">
    <source>
        <dbReference type="ARBA" id="ARBA00023004"/>
    </source>
</evidence>
<dbReference type="InterPro" id="IPR037117">
    <property type="entry name" value="Dihydroorotate_DH_ele_sf"/>
</dbReference>
<evidence type="ECO:0000256" key="4">
    <source>
        <dbReference type="ARBA" id="ARBA00022714"/>
    </source>
</evidence>
<keyword evidence="9 11" id="KW-0408">Iron</keyword>
<dbReference type="InterPro" id="IPR039261">
    <property type="entry name" value="FNR_nucleotide-bd"/>
</dbReference>
<feature type="binding site" evidence="11 13">
    <location>
        <position position="233"/>
    </location>
    <ligand>
        <name>[2Fe-2S] cluster</name>
        <dbReference type="ChEBI" id="CHEBI:190135"/>
    </ligand>
</feature>
<feature type="binding site" evidence="11 13">
    <location>
        <position position="253"/>
    </location>
    <ligand>
        <name>[2Fe-2S] cluster</name>
        <dbReference type="ChEBI" id="CHEBI:190135"/>
    </ligand>
</feature>
<reference evidence="15 16" key="1">
    <citation type="submission" date="2018-06" db="EMBL/GenBank/DDBJ databases">
        <title>Extensive metabolic versatility and redundancy in microbially diverse, dynamic hydrothermal sediments.</title>
        <authorList>
            <person name="Dombrowski N."/>
            <person name="Teske A."/>
            <person name="Baker B.J."/>
        </authorList>
    </citation>
    <scope>NUCLEOTIDE SEQUENCE [LARGE SCALE GENOMIC DNA]</scope>
    <source>
        <strain evidence="15">B19_G9</strain>
    </source>
</reference>
<dbReference type="InterPro" id="IPR019480">
    <property type="entry name" value="Dihydroorotate_DH_Fe-S-bd"/>
</dbReference>
<accession>A0A662DCE9</accession>
<comment type="cofactor">
    <cofactor evidence="11 12">
        <name>FAD</name>
        <dbReference type="ChEBI" id="CHEBI:57692"/>
    </cofactor>
    <text evidence="11 12">Binds 1 FAD per subunit.</text>
</comment>
<comment type="cofactor">
    <cofactor evidence="13">
        <name>[2Fe-2S] cluster</name>
        <dbReference type="ChEBI" id="CHEBI:190135"/>
    </cofactor>
    <text evidence="13">Binds 1 [2Fe-2S] cluster per subunit.</text>
</comment>
<organism evidence="15 16">
    <name type="scientific">Aerophobetes bacterium</name>
    <dbReference type="NCBI Taxonomy" id="2030807"/>
    <lineage>
        <taxon>Bacteria</taxon>
        <taxon>Candidatus Aerophobota</taxon>
    </lineage>
</organism>